<dbReference type="PANTHER" id="PTHR32347">
    <property type="entry name" value="EFFLUX SYSTEM COMPONENT YKNX-RELATED"/>
    <property type="match status" value="1"/>
</dbReference>
<feature type="domain" description="Multidrug resistance protein MdtA-like barrel-sandwich hybrid" evidence="3">
    <location>
        <begin position="35"/>
        <end position="202"/>
    </location>
</feature>
<comment type="subcellular location">
    <subcellularLocation>
        <location evidence="1">Cell envelope</location>
    </subcellularLocation>
</comment>
<dbReference type="InterPro" id="IPR050465">
    <property type="entry name" value="UPF0194_transport"/>
</dbReference>
<accession>A0ABY6J7W9</accession>
<evidence type="ECO:0000256" key="1">
    <source>
        <dbReference type="ARBA" id="ARBA00004196"/>
    </source>
</evidence>
<dbReference type="InterPro" id="IPR058625">
    <property type="entry name" value="MdtA-like_BSH"/>
</dbReference>
<name>A0ABY6J7W9_9BACT</name>
<evidence type="ECO:0000313" key="4">
    <source>
        <dbReference type="EMBL" id="UYQ94376.1"/>
    </source>
</evidence>
<dbReference type="Gene3D" id="2.40.50.100">
    <property type="match status" value="1"/>
</dbReference>
<proteinExistence type="predicted"/>
<dbReference type="Gene3D" id="2.40.30.170">
    <property type="match status" value="1"/>
</dbReference>
<keyword evidence="5" id="KW-1185">Reference proteome</keyword>
<evidence type="ECO:0000259" key="3">
    <source>
        <dbReference type="Pfam" id="PF25917"/>
    </source>
</evidence>
<organism evidence="4 5">
    <name type="scientific">Chitinophaga horti</name>
    <dbReference type="NCBI Taxonomy" id="2920382"/>
    <lineage>
        <taxon>Bacteria</taxon>
        <taxon>Pseudomonadati</taxon>
        <taxon>Bacteroidota</taxon>
        <taxon>Chitinophagia</taxon>
        <taxon>Chitinophagales</taxon>
        <taxon>Chitinophagaceae</taxon>
        <taxon>Chitinophaga</taxon>
    </lineage>
</organism>
<dbReference type="PROSITE" id="PS51257">
    <property type="entry name" value="PROKAR_LIPOPROTEIN"/>
    <property type="match status" value="1"/>
</dbReference>
<keyword evidence="2" id="KW-0175">Coiled coil</keyword>
<dbReference type="RefSeq" id="WP_264282279.1">
    <property type="nucleotide sequence ID" value="NZ_CP107006.1"/>
</dbReference>
<protein>
    <submittedName>
        <fullName evidence="4">HlyD family efflux transporter periplasmic adaptor subunit</fullName>
    </submittedName>
</protein>
<gene>
    <name evidence="4" type="ORF">MKQ68_04640</name>
</gene>
<dbReference type="Pfam" id="PF25917">
    <property type="entry name" value="BSH_RND"/>
    <property type="match status" value="1"/>
</dbReference>
<evidence type="ECO:0000313" key="5">
    <source>
        <dbReference type="Proteomes" id="UP001162741"/>
    </source>
</evidence>
<dbReference type="PANTHER" id="PTHR32347:SF23">
    <property type="entry name" value="BLL5650 PROTEIN"/>
    <property type="match status" value="1"/>
</dbReference>
<dbReference type="EMBL" id="CP107006">
    <property type="protein sequence ID" value="UYQ94376.1"/>
    <property type="molecule type" value="Genomic_DNA"/>
</dbReference>
<reference evidence="4" key="1">
    <citation type="submission" date="2022-10" db="EMBL/GenBank/DDBJ databases">
        <title>Chitinophaga sp. nov., isolated from soil.</title>
        <authorList>
            <person name="Jeon C.O."/>
        </authorList>
    </citation>
    <scope>NUCLEOTIDE SEQUENCE</scope>
    <source>
        <strain evidence="4">R8</strain>
    </source>
</reference>
<sequence length="298" mass="32777">MKSIINTIVALVLLSACGNNEREADAYGNFEATEVIVSAEGTGKLTTFNIEEGNTLAANALVGSIDSTQLHLKQQQLGANIKAVLSKQPDITPQLEVIRQQIATQEKEKRRVENLLKANAATPKQLDDINAQIAVLQKQMTSMSSSLQTQIGGLRSETRPLELQIDQLRDQLDQTRILNPVNGTVLTKYVEQGEVVTYGKPLYRIADLSEMTLRVYVGANQLSAVKIGQAVKVRTDAADGQYRYWTGNVSWIAAEAEFTPKIIQTKEERTQLVYAVKVRVKNDGALKIGMPGEILLNN</sequence>
<evidence type="ECO:0000256" key="2">
    <source>
        <dbReference type="ARBA" id="ARBA00023054"/>
    </source>
</evidence>
<dbReference type="Proteomes" id="UP001162741">
    <property type="component" value="Chromosome"/>
</dbReference>
<dbReference type="SUPFAM" id="SSF111369">
    <property type="entry name" value="HlyD-like secretion proteins"/>
    <property type="match status" value="1"/>
</dbReference>